<keyword evidence="1" id="KW-0547">Nucleotide-binding</keyword>
<dbReference type="EMBL" id="CALTRL010002344">
    <property type="protein sequence ID" value="CAH7675433.1"/>
    <property type="molecule type" value="Genomic_DNA"/>
</dbReference>
<dbReference type="Pfam" id="PF00004">
    <property type="entry name" value="AAA"/>
    <property type="match status" value="1"/>
</dbReference>
<dbReference type="GO" id="GO:0043335">
    <property type="term" value="P:protein unfolding"/>
    <property type="evidence" value="ECO:0007669"/>
    <property type="project" value="TreeGrafter"/>
</dbReference>
<feature type="non-terminal residue" evidence="4">
    <location>
        <position position="1"/>
    </location>
</feature>
<dbReference type="PANTHER" id="PTHR11638:SF18">
    <property type="entry name" value="HEAT SHOCK PROTEIN 104"/>
    <property type="match status" value="1"/>
</dbReference>
<dbReference type="PANTHER" id="PTHR11638">
    <property type="entry name" value="ATP-DEPENDENT CLP PROTEASE"/>
    <property type="match status" value="1"/>
</dbReference>
<sequence length="132" mass="14893">FDALRKYAVDLKEKARQNQLDPFIGCDNEVRRCIRFLCQRTKNNLFLIGEPGFGKTTVAKGLAQRMVNQDVPVSLIGRLFSLDMGSIQAEASYKGQFKEHVKSIFNEAEQVTDKGESIVLFIGEMYLVSSLL</sequence>
<dbReference type="GO" id="GO:0051082">
    <property type="term" value="F:unfolded protein binding"/>
    <property type="evidence" value="ECO:0007669"/>
    <property type="project" value="TreeGrafter"/>
</dbReference>
<dbReference type="Gene3D" id="3.40.50.300">
    <property type="entry name" value="P-loop containing nucleotide triphosphate hydrolases"/>
    <property type="match status" value="1"/>
</dbReference>
<organism evidence="4 5">
    <name type="scientific">Phakopsora pachyrhizi</name>
    <name type="common">Asian soybean rust disease fungus</name>
    <dbReference type="NCBI Taxonomy" id="170000"/>
    <lineage>
        <taxon>Eukaryota</taxon>
        <taxon>Fungi</taxon>
        <taxon>Dikarya</taxon>
        <taxon>Basidiomycota</taxon>
        <taxon>Pucciniomycotina</taxon>
        <taxon>Pucciniomycetes</taxon>
        <taxon>Pucciniales</taxon>
        <taxon>Phakopsoraceae</taxon>
        <taxon>Phakopsora</taxon>
    </lineage>
</organism>
<evidence type="ECO:0000259" key="3">
    <source>
        <dbReference type="Pfam" id="PF00004"/>
    </source>
</evidence>
<dbReference type="InterPro" id="IPR050130">
    <property type="entry name" value="ClpA_ClpB"/>
</dbReference>
<accession>A0AAV0B032</accession>
<keyword evidence="2" id="KW-0067">ATP-binding</keyword>
<evidence type="ECO:0000313" key="4">
    <source>
        <dbReference type="EMBL" id="CAH7675433.1"/>
    </source>
</evidence>
<dbReference type="Proteomes" id="UP001153365">
    <property type="component" value="Unassembled WGS sequence"/>
</dbReference>
<evidence type="ECO:0000256" key="1">
    <source>
        <dbReference type="ARBA" id="ARBA00022741"/>
    </source>
</evidence>
<name>A0AAV0B032_PHAPC</name>
<gene>
    <name evidence="4" type="ORF">PPACK8108_LOCUS10449</name>
</gene>
<keyword evidence="5" id="KW-1185">Reference proteome</keyword>
<dbReference type="GO" id="GO:0042026">
    <property type="term" value="P:protein refolding"/>
    <property type="evidence" value="ECO:0007669"/>
    <property type="project" value="TreeGrafter"/>
</dbReference>
<dbReference type="InterPro" id="IPR027417">
    <property type="entry name" value="P-loop_NTPase"/>
</dbReference>
<dbReference type="GO" id="GO:0051087">
    <property type="term" value="F:protein-folding chaperone binding"/>
    <property type="evidence" value="ECO:0007669"/>
    <property type="project" value="TreeGrafter"/>
</dbReference>
<dbReference type="CDD" id="cd00009">
    <property type="entry name" value="AAA"/>
    <property type="match status" value="1"/>
</dbReference>
<dbReference type="GO" id="GO:0005524">
    <property type="term" value="F:ATP binding"/>
    <property type="evidence" value="ECO:0007669"/>
    <property type="project" value="UniProtKB-KW"/>
</dbReference>
<feature type="domain" description="ATPase AAA-type core" evidence="3">
    <location>
        <begin position="46"/>
        <end position="126"/>
    </location>
</feature>
<evidence type="ECO:0000313" key="5">
    <source>
        <dbReference type="Proteomes" id="UP001153365"/>
    </source>
</evidence>
<dbReference type="AlphaFoldDB" id="A0AAV0B032"/>
<evidence type="ECO:0000256" key="2">
    <source>
        <dbReference type="ARBA" id="ARBA00022840"/>
    </source>
</evidence>
<dbReference type="SUPFAM" id="SSF52540">
    <property type="entry name" value="P-loop containing nucleoside triphosphate hydrolases"/>
    <property type="match status" value="1"/>
</dbReference>
<proteinExistence type="predicted"/>
<dbReference type="InterPro" id="IPR003959">
    <property type="entry name" value="ATPase_AAA_core"/>
</dbReference>
<reference evidence="4" key="1">
    <citation type="submission" date="2022-06" db="EMBL/GenBank/DDBJ databases">
        <authorList>
            <consortium name="SYNGENTA / RWTH Aachen University"/>
        </authorList>
    </citation>
    <scope>NUCLEOTIDE SEQUENCE</scope>
</reference>
<dbReference type="GO" id="GO:0005829">
    <property type="term" value="C:cytosol"/>
    <property type="evidence" value="ECO:0007669"/>
    <property type="project" value="TreeGrafter"/>
</dbReference>
<dbReference type="GO" id="GO:0070370">
    <property type="term" value="P:cellular heat acclimation"/>
    <property type="evidence" value="ECO:0007669"/>
    <property type="project" value="TreeGrafter"/>
</dbReference>
<dbReference type="GO" id="GO:0016887">
    <property type="term" value="F:ATP hydrolysis activity"/>
    <property type="evidence" value="ECO:0007669"/>
    <property type="project" value="InterPro"/>
</dbReference>
<protein>
    <submittedName>
        <fullName evidence="4">Protein disaggregation chaperone</fullName>
    </submittedName>
</protein>
<comment type="caution">
    <text evidence="4">The sequence shown here is derived from an EMBL/GenBank/DDBJ whole genome shotgun (WGS) entry which is preliminary data.</text>
</comment>